<sequence length="177" mass="19670">MFEGESSTSVNAVSVLSALSIPLLIYKHWIRREDVRGNVTALHFLNLSQNALTVPIPSSLGNLEQLESLDLSHNMLEGEIPQVVTSLTFLLISKANQLGTFIETSFGGNEGFCGTPLLRNCRYIKPATLPPAMLTSNKCQLFGYDWDMVVRRFVVEIGGEREGLWSSSFFTLKLDSR</sequence>
<keyword evidence="5" id="KW-0433">Leucine-rich repeat</keyword>
<protein>
    <submittedName>
        <fullName evidence="13">Uncharacterized protein</fullName>
    </submittedName>
</protein>
<evidence type="ECO:0000256" key="7">
    <source>
        <dbReference type="ARBA" id="ARBA00022737"/>
    </source>
</evidence>
<evidence type="ECO:0000313" key="14">
    <source>
        <dbReference type="Proteomes" id="UP001141806"/>
    </source>
</evidence>
<keyword evidence="7" id="KW-0677">Repeat</keyword>
<keyword evidence="14" id="KW-1185">Reference proteome</keyword>
<evidence type="ECO:0000256" key="4">
    <source>
        <dbReference type="ARBA" id="ARBA00022475"/>
    </source>
</evidence>
<keyword evidence="11" id="KW-0325">Glycoprotein</keyword>
<comment type="subcellular location">
    <subcellularLocation>
        <location evidence="1">Cell membrane</location>
    </subcellularLocation>
    <subcellularLocation>
        <location evidence="12">Endomembrane system</location>
        <topology evidence="12">Single-pass membrane protein</topology>
    </subcellularLocation>
    <subcellularLocation>
        <location evidence="2">Membrane</location>
        <topology evidence="2">Single-pass type I membrane protein</topology>
    </subcellularLocation>
</comment>
<evidence type="ECO:0000256" key="5">
    <source>
        <dbReference type="ARBA" id="ARBA00022614"/>
    </source>
</evidence>
<accession>A0A9Q0QXT0</accession>
<evidence type="ECO:0000256" key="12">
    <source>
        <dbReference type="ARBA" id="ARBA00037847"/>
    </source>
</evidence>
<dbReference type="Pfam" id="PF00560">
    <property type="entry name" value="LRR_1"/>
    <property type="match status" value="2"/>
</dbReference>
<evidence type="ECO:0000256" key="11">
    <source>
        <dbReference type="ARBA" id="ARBA00023180"/>
    </source>
</evidence>
<dbReference type="PANTHER" id="PTHR27004:SF203">
    <property type="entry name" value="LEUCINE-RICH REPEAT-CONTAINING N-TERMINAL PLANT-TYPE DOMAIN-CONTAINING PROTEIN"/>
    <property type="match status" value="1"/>
</dbReference>
<keyword evidence="10" id="KW-0675">Receptor</keyword>
<evidence type="ECO:0000256" key="9">
    <source>
        <dbReference type="ARBA" id="ARBA00023136"/>
    </source>
</evidence>
<dbReference type="AlphaFoldDB" id="A0A9Q0QXT0"/>
<comment type="caution">
    <text evidence="13">The sequence shown here is derived from an EMBL/GenBank/DDBJ whole genome shotgun (WGS) entry which is preliminary data.</text>
</comment>
<dbReference type="PANTHER" id="PTHR27004">
    <property type="entry name" value="RECEPTOR-LIKE PROTEIN 12 ISOFORM X1"/>
    <property type="match status" value="1"/>
</dbReference>
<evidence type="ECO:0000313" key="13">
    <source>
        <dbReference type="EMBL" id="KAJ4975645.1"/>
    </source>
</evidence>
<dbReference type="EMBL" id="JAMYWD010000003">
    <property type="protein sequence ID" value="KAJ4975645.1"/>
    <property type="molecule type" value="Genomic_DNA"/>
</dbReference>
<evidence type="ECO:0000256" key="2">
    <source>
        <dbReference type="ARBA" id="ARBA00004479"/>
    </source>
</evidence>
<gene>
    <name evidence="13" type="ORF">NE237_000751</name>
</gene>
<evidence type="ECO:0000256" key="6">
    <source>
        <dbReference type="ARBA" id="ARBA00022692"/>
    </source>
</evidence>
<dbReference type="SUPFAM" id="SSF52058">
    <property type="entry name" value="L domain-like"/>
    <property type="match status" value="1"/>
</dbReference>
<reference evidence="13" key="1">
    <citation type="journal article" date="2023" name="Plant J.">
        <title>The genome of the king protea, Protea cynaroides.</title>
        <authorList>
            <person name="Chang J."/>
            <person name="Duong T.A."/>
            <person name="Schoeman C."/>
            <person name="Ma X."/>
            <person name="Roodt D."/>
            <person name="Barker N."/>
            <person name="Li Z."/>
            <person name="Van de Peer Y."/>
            <person name="Mizrachi E."/>
        </authorList>
    </citation>
    <scope>NUCLEOTIDE SEQUENCE</scope>
    <source>
        <tissue evidence="13">Young leaves</tissue>
    </source>
</reference>
<keyword evidence="4" id="KW-1003">Cell membrane</keyword>
<keyword evidence="6" id="KW-0812">Transmembrane</keyword>
<dbReference type="Gene3D" id="3.80.10.10">
    <property type="entry name" value="Ribonuclease Inhibitor"/>
    <property type="match status" value="1"/>
</dbReference>
<keyword evidence="9" id="KW-0472">Membrane</keyword>
<dbReference type="Proteomes" id="UP001141806">
    <property type="component" value="Unassembled WGS sequence"/>
</dbReference>
<evidence type="ECO:0000256" key="10">
    <source>
        <dbReference type="ARBA" id="ARBA00023170"/>
    </source>
</evidence>
<evidence type="ECO:0000256" key="3">
    <source>
        <dbReference type="ARBA" id="ARBA00009592"/>
    </source>
</evidence>
<dbReference type="InterPro" id="IPR001611">
    <property type="entry name" value="Leu-rich_rpt"/>
</dbReference>
<keyword evidence="8" id="KW-1133">Transmembrane helix</keyword>
<name>A0A9Q0QXT0_9MAGN</name>
<dbReference type="InterPro" id="IPR032675">
    <property type="entry name" value="LRR_dom_sf"/>
</dbReference>
<organism evidence="13 14">
    <name type="scientific">Protea cynaroides</name>
    <dbReference type="NCBI Taxonomy" id="273540"/>
    <lineage>
        <taxon>Eukaryota</taxon>
        <taxon>Viridiplantae</taxon>
        <taxon>Streptophyta</taxon>
        <taxon>Embryophyta</taxon>
        <taxon>Tracheophyta</taxon>
        <taxon>Spermatophyta</taxon>
        <taxon>Magnoliopsida</taxon>
        <taxon>Proteales</taxon>
        <taxon>Proteaceae</taxon>
        <taxon>Protea</taxon>
    </lineage>
</organism>
<proteinExistence type="inferred from homology"/>
<evidence type="ECO:0000256" key="8">
    <source>
        <dbReference type="ARBA" id="ARBA00022989"/>
    </source>
</evidence>
<dbReference type="GO" id="GO:0005886">
    <property type="term" value="C:plasma membrane"/>
    <property type="evidence" value="ECO:0007669"/>
    <property type="project" value="UniProtKB-SubCell"/>
</dbReference>
<evidence type="ECO:0000256" key="1">
    <source>
        <dbReference type="ARBA" id="ARBA00004236"/>
    </source>
</evidence>
<dbReference type="OrthoDB" id="994806at2759"/>
<comment type="similarity">
    <text evidence="3">Belongs to the RLP family.</text>
</comment>